<accession>A0A0S2ZKQ5</accession>
<sequence length="74" mass="8820">MEEKLLKEAYEKSKDYLYEDSSRYNLLSIIEKDRDEAHIHSKVIYSLLSQNWGKKDKETFLTLLIICIILIINI</sequence>
<reference evidence="1 2" key="1">
    <citation type="submission" date="2015-11" db="EMBL/GenBank/DDBJ databases">
        <authorList>
            <person name="Zhang Y."/>
            <person name="Guo Z."/>
        </authorList>
    </citation>
    <scope>NUCLEOTIDE SEQUENCE [LARGE SCALE GENOMIC DNA]</scope>
    <source>
        <strain evidence="1 2">ChDC F174</strain>
    </source>
</reference>
<evidence type="ECO:0000313" key="2">
    <source>
        <dbReference type="Proteomes" id="UP000063275"/>
    </source>
</evidence>
<organism evidence="1">
    <name type="scientific">Fusobacterium hwasookii ChDC F174</name>
    <dbReference type="NCBI Taxonomy" id="1307442"/>
    <lineage>
        <taxon>Bacteria</taxon>
        <taxon>Fusobacteriati</taxon>
        <taxon>Fusobacteriota</taxon>
        <taxon>Fusobacteriia</taxon>
        <taxon>Fusobacteriales</taxon>
        <taxon>Fusobacteriaceae</taxon>
        <taxon>Fusobacterium</taxon>
    </lineage>
</organism>
<proteinExistence type="predicted"/>
<name>A0A0S2ZKQ5_9FUSO</name>
<dbReference type="RefSeq" id="WP_029493133.1">
    <property type="nucleotide sequence ID" value="NZ_ATKF01000041.1"/>
</dbReference>
<dbReference type="EMBL" id="CP013331">
    <property type="protein sequence ID" value="ALQ39377.1"/>
    <property type="molecule type" value="Genomic_DNA"/>
</dbReference>
<dbReference type="AlphaFoldDB" id="A0A0S2ZKQ5"/>
<dbReference type="Proteomes" id="UP000063275">
    <property type="component" value="Chromosome"/>
</dbReference>
<dbReference type="KEGG" id="fhw:RN87_02050"/>
<gene>
    <name evidence="1" type="ORF">RN87_02050</name>
</gene>
<evidence type="ECO:0000313" key="1">
    <source>
        <dbReference type="EMBL" id="ALQ39377.1"/>
    </source>
</evidence>
<protein>
    <submittedName>
        <fullName evidence="1">Uncharacterized protein</fullName>
    </submittedName>
</protein>